<proteinExistence type="predicted"/>
<dbReference type="RefSeq" id="WP_285636803.1">
    <property type="nucleotide sequence ID" value="NZ_BSTJ01000023.1"/>
</dbReference>
<name>A0A9W6VXI1_9ACTN</name>
<dbReference type="EMBL" id="BSTJ01000023">
    <property type="protein sequence ID" value="GLY81831.1"/>
    <property type="molecule type" value="Genomic_DNA"/>
</dbReference>
<reference evidence="1" key="1">
    <citation type="submission" date="2023-03" db="EMBL/GenBank/DDBJ databases">
        <title>Actinoallomurus iriomotensis NBRC 103681.</title>
        <authorList>
            <person name="Ichikawa N."/>
            <person name="Sato H."/>
            <person name="Tonouchi N."/>
        </authorList>
    </citation>
    <scope>NUCLEOTIDE SEQUENCE</scope>
    <source>
        <strain evidence="1">NBRC 103681</strain>
    </source>
</reference>
<dbReference type="Proteomes" id="UP001165135">
    <property type="component" value="Unassembled WGS sequence"/>
</dbReference>
<evidence type="ECO:0000313" key="2">
    <source>
        <dbReference type="Proteomes" id="UP001165135"/>
    </source>
</evidence>
<dbReference type="AlphaFoldDB" id="A0A9W6VXI1"/>
<accession>A0A9W6VXI1</accession>
<gene>
    <name evidence="1" type="ORF">Airi01_100980</name>
</gene>
<sequence length="306" mass="31890">MATSVTARNPAWLDDVPATAAEMRSAVLGSLYPYAGIVRGLALQALPTPDMKVRLPAGLCAIDDGQNGYIPLENSAQVDLDIQASSSTQTRLDAVIAEVVDNGTDAATIRRFRVLTGTPSSGTPTAPALPPADQPTAKTLLVGTAFVQANAETNGKIRTQDVKVVAPQIRQVPLPKQTLQVGGLDNPTPAAGVWTDFTAGQWPPISYVVPASGAVHVTIGAECHNDQTDTATTRCGYRISGGFTLPAAFGHEVGGHSFTTGSRRFLVDGMTPGAVITITPVYRMTSIATTPHSAFVHGGNLLVEPV</sequence>
<comment type="caution">
    <text evidence="1">The sequence shown here is derived from an EMBL/GenBank/DDBJ whole genome shotgun (WGS) entry which is preliminary data.</text>
</comment>
<organism evidence="1 2">
    <name type="scientific">Actinoallomurus iriomotensis</name>
    <dbReference type="NCBI Taxonomy" id="478107"/>
    <lineage>
        <taxon>Bacteria</taxon>
        <taxon>Bacillati</taxon>
        <taxon>Actinomycetota</taxon>
        <taxon>Actinomycetes</taxon>
        <taxon>Streptosporangiales</taxon>
        <taxon>Thermomonosporaceae</taxon>
        <taxon>Actinoallomurus</taxon>
    </lineage>
</organism>
<evidence type="ECO:0000313" key="1">
    <source>
        <dbReference type="EMBL" id="GLY81831.1"/>
    </source>
</evidence>
<protein>
    <submittedName>
        <fullName evidence="1">Uncharacterized protein</fullName>
    </submittedName>
</protein>